<evidence type="ECO:0000313" key="2">
    <source>
        <dbReference type="Proteomes" id="UP000232638"/>
    </source>
</evidence>
<protein>
    <submittedName>
        <fullName evidence="1">Uncharacterized protein</fullName>
    </submittedName>
</protein>
<dbReference type="Proteomes" id="UP000232638">
    <property type="component" value="Chromosome"/>
</dbReference>
<name>A0A2K8UEB4_9GAMM</name>
<dbReference type="RefSeq" id="WP_100921567.1">
    <property type="nucleotide sequence ID" value="NZ_CP020370.1"/>
</dbReference>
<reference evidence="1 2" key="1">
    <citation type="submission" date="2017-03" db="EMBL/GenBank/DDBJ databases">
        <title>Complete genome sequence of Candidatus 'Thiodictyon syntrophicum' sp. nov. strain Cad16T, a photolithoautotroph purple sulfur bacterium isolated from an alpine meromictic lake.</title>
        <authorList>
            <person name="Luedin S.M."/>
            <person name="Pothier J.F."/>
            <person name="Danza F."/>
            <person name="Storelli N."/>
            <person name="Wittwer M."/>
            <person name="Tonolla M."/>
        </authorList>
    </citation>
    <scope>NUCLEOTIDE SEQUENCE [LARGE SCALE GENOMIC DNA]</scope>
    <source>
        <strain evidence="1 2">Cad16T</strain>
    </source>
</reference>
<accession>A0A2K8UEB4</accession>
<dbReference type="EMBL" id="CP020370">
    <property type="protein sequence ID" value="AUB83892.1"/>
    <property type="molecule type" value="Genomic_DNA"/>
</dbReference>
<gene>
    <name evidence="1" type="ORF">THSYN_25080</name>
</gene>
<sequence length="87" mass="9781">MSNHSGSYMLNTVLKKLDESSVFDYLGKEKTQIFVGEILDLAFEYDCNPGEILEDLGKRLGVCYYCGRPADEFVGDICKQCNERLGS</sequence>
<organism evidence="1 2">
    <name type="scientific">Candidatus Thiodictyon syntrophicum</name>
    <dbReference type="NCBI Taxonomy" id="1166950"/>
    <lineage>
        <taxon>Bacteria</taxon>
        <taxon>Pseudomonadati</taxon>
        <taxon>Pseudomonadota</taxon>
        <taxon>Gammaproteobacteria</taxon>
        <taxon>Chromatiales</taxon>
        <taxon>Chromatiaceae</taxon>
        <taxon>Thiodictyon</taxon>
    </lineage>
</organism>
<dbReference type="KEGG" id="tsy:THSYN_25080"/>
<keyword evidence="2" id="KW-1185">Reference proteome</keyword>
<proteinExistence type="predicted"/>
<dbReference type="OrthoDB" id="163741at2"/>
<evidence type="ECO:0000313" key="1">
    <source>
        <dbReference type="EMBL" id="AUB83892.1"/>
    </source>
</evidence>
<dbReference type="AlphaFoldDB" id="A0A2K8UEB4"/>